<proteinExistence type="predicted"/>
<dbReference type="Gramene" id="TuG1812G0600002357.01.T04">
    <property type="protein sequence ID" value="TuG1812G0600002357.01.T04"/>
    <property type="gene ID" value="TuG1812G0600002357.01"/>
</dbReference>
<reference evidence="2" key="1">
    <citation type="journal article" date="2013" name="Nature">
        <title>Draft genome of the wheat A-genome progenitor Triticum urartu.</title>
        <authorList>
            <person name="Ling H.Q."/>
            <person name="Zhao S."/>
            <person name="Liu D."/>
            <person name="Wang J."/>
            <person name="Sun H."/>
            <person name="Zhang C."/>
            <person name="Fan H."/>
            <person name="Li D."/>
            <person name="Dong L."/>
            <person name="Tao Y."/>
            <person name="Gao C."/>
            <person name="Wu H."/>
            <person name="Li Y."/>
            <person name="Cui Y."/>
            <person name="Guo X."/>
            <person name="Zheng S."/>
            <person name="Wang B."/>
            <person name="Yu K."/>
            <person name="Liang Q."/>
            <person name="Yang W."/>
            <person name="Lou X."/>
            <person name="Chen J."/>
            <person name="Feng M."/>
            <person name="Jian J."/>
            <person name="Zhang X."/>
            <person name="Luo G."/>
            <person name="Jiang Y."/>
            <person name="Liu J."/>
            <person name="Wang Z."/>
            <person name="Sha Y."/>
            <person name="Zhang B."/>
            <person name="Wu H."/>
            <person name="Tang D."/>
            <person name="Shen Q."/>
            <person name="Xue P."/>
            <person name="Zou S."/>
            <person name="Wang X."/>
            <person name="Liu X."/>
            <person name="Wang F."/>
            <person name="Yang Y."/>
            <person name="An X."/>
            <person name="Dong Z."/>
            <person name="Zhang K."/>
            <person name="Zhang X."/>
            <person name="Luo M.C."/>
            <person name="Dvorak J."/>
            <person name="Tong Y."/>
            <person name="Wang J."/>
            <person name="Yang H."/>
            <person name="Li Z."/>
            <person name="Wang D."/>
            <person name="Zhang A."/>
            <person name="Wang J."/>
        </authorList>
    </citation>
    <scope>NUCLEOTIDE SEQUENCE</scope>
    <source>
        <strain evidence="2">cv. G1812</strain>
    </source>
</reference>
<evidence type="ECO:0000313" key="1">
    <source>
        <dbReference type="EnsemblPlants" id="TuG1812G0600002569.01.T04"/>
    </source>
</evidence>
<gene>
    <name evidence="1" type="primary">LOC125513743</name>
</gene>
<reference evidence="1" key="3">
    <citation type="submission" date="2022-06" db="UniProtKB">
        <authorList>
            <consortium name="EnsemblPlants"/>
        </authorList>
    </citation>
    <scope>IDENTIFICATION</scope>
</reference>
<organism evidence="1 2">
    <name type="scientific">Triticum urartu</name>
    <name type="common">Red wild einkorn</name>
    <name type="synonym">Crithodium urartu</name>
    <dbReference type="NCBI Taxonomy" id="4572"/>
    <lineage>
        <taxon>Eukaryota</taxon>
        <taxon>Viridiplantae</taxon>
        <taxon>Streptophyta</taxon>
        <taxon>Embryophyta</taxon>
        <taxon>Tracheophyta</taxon>
        <taxon>Spermatophyta</taxon>
        <taxon>Magnoliopsida</taxon>
        <taxon>Liliopsida</taxon>
        <taxon>Poales</taxon>
        <taxon>Poaceae</taxon>
        <taxon>BOP clade</taxon>
        <taxon>Pooideae</taxon>
        <taxon>Triticodae</taxon>
        <taxon>Triticeae</taxon>
        <taxon>Triticinae</taxon>
        <taxon>Triticum</taxon>
    </lineage>
</organism>
<dbReference type="EnsemblPlants" id="TuG1812G0600002569.01.T04">
    <property type="protein sequence ID" value="TuG1812G0600002569.01.T04"/>
    <property type="gene ID" value="TuG1812G0600002569.01"/>
</dbReference>
<dbReference type="Proteomes" id="UP000015106">
    <property type="component" value="Chromosome 6"/>
</dbReference>
<name>A0A8R7UVF9_TRIUA</name>
<dbReference type="AlphaFoldDB" id="A0A8R7UVF9"/>
<reference evidence="1" key="2">
    <citation type="submission" date="2018-03" db="EMBL/GenBank/DDBJ databases">
        <title>The Triticum urartu genome reveals the dynamic nature of wheat genome evolution.</title>
        <authorList>
            <person name="Ling H."/>
            <person name="Ma B."/>
            <person name="Shi X."/>
            <person name="Liu H."/>
            <person name="Dong L."/>
            <person name="Sun H."/>
            <person name="Cao Y."/>
            <person name="Gao Q."/>
            <person name="Zheng S."/>
            <person name="Li Y."/>
            <person name="Yu Y."/>
            <person name="Du H."/>
            <person name="Qi M."/>
            <person name="Li Y."/>
            <person name="Yu H."/>
            <person name="Cui Y."/>
            <person name="Wang N."/>
            <person name="Chen C."/>
            <person name="Wu H."/>
            <person name="Zhao Y."/>
            <person name="Zhang J."/>
            <person name="Li Y."/>
            <person name="Zhou W."/>
            <person name="Zhang B."/>
            <person name="Hu W."/>
            <person name="Eijk M."/>
            <person name="Tang J."/>
            <person name="Witsenboer H."/>
            <person name="Zhao S."/>
            <person name="Li Z."/>
            <person name="Zhang A."/>
            <person name="Wang D."/>
            <person name="Liang C."/>
        </authorList>
    </citation>
    <scope>NUCLEOTIDE SEQUENCE [LARGE SCALE GENOMIC DNA]</scope>
    <source>
        <strain evidence="1">cv. G1812</strain>
    </source>
</reference>
<evidence type="ECO:0000313" key="2">
    <source>
        <dbReference type="Proteomes" id="UP000015106"/>
    </source>
</evidence>
<dbReference type="Gramene" id="TuG1812G0600002569.01.T04">
    <property type="protein sequence ID" value="TuG1812G0600002569.01.T04"/>
    <property type="gene ID" value="TuG1812G0600002569.01"/>
</dbReference>
<dbReference type="EnsemblPlants" id="TuG1812G0600002357.01.T04">
    <property type="protein sequence ID" value="TuG1812G0600002357.01.T04"/>
    <property type="gene ID" value="TuG1812G0600002357.01"/>
</dbReference>
<protein>
    <submittedName>
        <fullName evidence="1">Uncharacterized protein</fullName>
    </submittedName>
</protein>
<sequence>MFMPVYLVTIEGIPCAPLDNEPSLLDWWQSARQSAPTPMRKGLGTMTLLVPWMIWKHRNDCVFNGACPSVNALLTKIKEEASLWASAGALGLRAITPRHGMSINSKAVSAS</sequence>
<keyword evidence="2" id="KW-1185">Reference proteome</keyword>
<accession>A0A8R7UVF9</accession>